<dbReference type="EMBL" id="CP028136">
    <property type="protein sequence ID" value="AVR44216.1"/>
    <property type="molecule type" value="Genomic_DNA"/>
</dbReference>
<dbReference type="Pfam" id="PF18976">
    <property type="entry name" value="DUF5712"/>
    <property type="match status" value="1"/>
</dbReference>
<evidence type="ECO:0000313" key="1">
    <source>
        <dbReference type="EMBL" id="AVR44216.1"/>
    </source>
</evidence>
<dbReference type="InterPro" id="IPR048098">
    <property type="entry name" value="MobB"/>
</dbReference>
<dbReference type="KEGG" id="grs:C7S20_02475"/>
<protein>
    <submittedName>
        <fullName evidence="1">Mobilization protein</fullName>
    </submittedName>
</protein>
<name>A0A2R3Z1T7_9FLAO</name>
<evidence type="ECO:0000313" key="2">
    <source>
        <dbReference type="Proteomes" id="UP000241507"/>
    </source>
</evidence>
<dbReference type="Proteomes" id="UP000241507">
    <property type="component" value="Chromosome"/>
</dbReference>
<organism evidence="1 2">
    <name type="scientific">Christiangramia fulva</name>
    <dbReference type="NCBI Taxonomy" id="2126553"/>
    <lineage>
        <taxon>Bacteria</taxon>
        <taxon>Pseudomonadati</taxon>
        <taxon>Bacteroidota</taxon>
        <taxon>Flavobacteriia</taxon>
        <taxon>Flavobacteriales</taxon>
        <taxon>Flavobacteriaceae</taxon>
        <taxon>Christiangramia</taxon>
    </lineage>
</organism>
<dbReference type="InterPro" id="IPR043766">
    <property type="entry name" value="BfmA-like"/>
</dbReference>
<sequence>MYITISPQKLGDSFSTSVTDFIEYLEKENKDLQPDHQEFFFSKDQERISPKEVVRAIDHNTSKLKSTEPRYYSLTVNPSQRELQHIGNDPEKLKTYVRSLMKDYASCFNREINGRPIQSSDVLYFAKIEYARTYKGTDREIRENAPFSNRIAKLQNDIRKVDRGELTGSIKELEKEILRLQKEAPHKLEGKIIEQGMQKPGSQTHVHLVVSRKDRTNSVSLSPGSKYKASEVVLQGRTIKRGFDRDLFFQKAEERFDKQFGYRRNYAEAYSSRKNLLHNPKLYYSKLLRLPVSERKLAMQLIKLPVQSLPPIPNAKIRFAIKQLQKALEVGIRSGSIGY</sequence>
<dbReference type="AlphaFoldDB" id="A0A2R3Z1T7"/>
<gene>
    <name evidence="1" type="ORF">C7S20_02475</name>
</gene>
<dbReference type="NCBIfam" id="NF041495">
    <property type="entry name" value="MobB_relaxase"/>
    <property type="match status" value="1"/>
</dbReference>
<proteinExistence type="predicted"/>
<dbReference type="RefSeq" id="WP_107010994.1">
    <property type="nucleotide sequence ID" value="NZ_CP028136.1"/>
</dbReference>
<accession>A0A2R3Z1T7</accession>
<dbReference type="OrthoDB" id="1404627at2"/>
<keyword evidence="2" id="KW-1185">Reference proteome</keyword>
<reference evidence="2" key="1">
    <citation type="submission" date="2018-03" db="EMBL/GenBank/DDBJ databases">
        <title>Gramella fulva sp. nov., isolated from a dry surface of tidal flat.</title>
        <authorList>
            <person name="Hwang S.H."/>
            <person name="Hwang W.M."/>
            <person name="Kang K."/>
            <person name="Ahn T.-Y."/>
        </authorList>
    </citation>
    <scope>NUCLEOTIDE SEQUENCE [LARGE SCALE GENOMIC DNA]</scope>
    <source>
        <strain evidence="2">SH35</strain>
    </source>
</reference>